<protein>
    <recommendedName>
        <fullName evidence="4">Condensin-2 complex subunit G2</fullName>
    </recommendedName>
</protein>
<reference evidence="2" key="2">
    <citation type="submission" date="2021-03" db="UniProtKB">
        <authorList>
            <consortium name="EnsemblPlants"/>
        </authorList>
    </citation>
    <scope>IDENTIFICATION</scope>
</reference>
<evidence type="ECO:0000313" key="3">
    <source>
        <dbReference type="Proteomes" id="UP000596660"/>
    </source>
</evidence>
<sequence length="1191" mass="133578">MEKRLRSSLQNSADSFLASAIKFPLKSARPSLKTLIFSVKPSSDISTSLPLSLHSSISHSIASFKIPSCPKTPPSPPLKKPRRSSRNSTTQVEEPPQQKTHLHNLQIYAYIALICTKHPQNAFSADDLFPAVQELHDNLILFESDNGLLSDISSLCELWWKEELVGRELIISQFIPFLVSRSLTLRKKVDIHRVYVLREAFLLFDFEDVSIEDLKLLLIRCVISPLYLKTEDGRRFIAFLFGLSLQVLKEVLAMIKSQIPFGRKSMLEAYGEILFKGWKSLEGDLRTEIEDGFLQGLIESATFASSASLAASVRRVLGEFINQRTTDGVEKILFRLAEPVIFRSLQVANSNVRQNALHLLLDMFPLENPDATKEAKDTLFEKQSFLLEKLLKDDCPDVRVVAVEGCCRILRLFWEIIPSSTITKMLTIIFDDMSHDISNEVRLSSLNGIIYLMGNAQAHELLKVLLPRLHSLILDSVLSIRIAMADLLLLIMDVRGFLFNKVVNLDVLLTTLANDQPQVAQRIVRLLLPSYFPSKLNVGEACTRTITLIKRSPLAGARFCEFLASEGASSKSLTELVRFLIDLVLSSDELDEDHTKGIFVALGHLCRNLVNDSSHRDLLKKLFSGEILEGLLAAAMLGNAQSSFFDIISVVSPIGANGLLEQCLASVSNCRGLSGNEEKQAEIRSAHKLAISCKWFDQMFEVLSMLLRDTVIQSFKNSYQISVGIAWQIKDLLASEISRKAIFKSKHLKLVTVSLKVISEISIGHTMCCEFMDSLLVDAYMALSLHMTLQHISVNDVDDHNDRENNTQGSGLEEEQTLVDKTLDHLLICTEKVLRSGGLAKIGSMLSGCKLCKNMAVQLRRQKQEDSDVDDDGAAFSYRRKLLNSVKICTAVLKFIVDVAAMDLIFHNRHRVFVFTSGYLQNMISILKRCFHGELKFREEQLKELHLCFKSSFTYAAKLLNVVLASSTEDSPAPGEVFEVANNLLDLIASIELYCGPGYAARVVSLAKQWLPDVILSLGSRNMLKHSVEENISLHLSSDGEMHIHPWLSILASIELYETKCSESGDEEDDKDVVNEKFSAFSKLIGMMVQLIRMNHEVLDIVGLIFLIGSTTYLLRKEFPSALGLVRFVCTKLLRPEDIQLAKLSMILYYLKQLYPQVESCIEDAENSEGLQELLGIKALLDPVWDYSCET</sequence>
<name>A0A803KY90_CHEQI</name>
<dbReference type="Gramene" id="AUR62003999-RA">
    <property type="protein sequence ID" value="AUR62003999-RA:cds"/>
    <property type="gene ID" value="AUR62003999"/>
</dbReference>
<dbReference type="GO" id="GO:0005634">
    <property type="term" value="C:nucleus"/>
    <property type="evidence" value="ECO:0007669"/>
    <property type="project" value="InterPro"/>
</dbReference>
<dbReference type="InterPro" id="IPR011989">
    <property type="entry name" value="ARM-like"/>
</dbReference>
<feature type="region of interest" description="Disordered" evidence="1">
    <location>
        <begin position="64"/>
        <end position="99"/>
    </location>
</feature>
<dbReference type="InterPro" id="IPR016024">
    <property type="entry name" value="ARM-type_fold"/>
</dbReference>
<reference evidence="2" key="1">
    <citation type="journal article" date="2017" name="Nature">
        <title>The genome of Chenopodium quinoa.</title>
        <authorList>
            <person name="Jarvis D.E."/>
            <person name="Ho Y.S."/>
            <person name="Lightfoot D.J."/>
            <person name="Schmoeckel S.M."/>
            <person name="Li B."/>
            <person name="Borm T.J.A."/>
            <person name="Ohyanagi H."/>
            <person name="Mineta K."/>
            <person name="Michell C.T."/>
            <person name="Saber N."/>
            <person name="Kharbatia N.M."/>
            <person name="Rupper R.R."/>
            <person name="Sharp A.R."/>
            <person name="Dally N."/>
            <person name="Boughton B.A."/>
            <person name="Woo Y.H."/>
            <person name="Gao G."/>
            <person name="Schijlen E.G.W.M."/>
            <person name="Guo X."/>
            <person name="Momin A.A."/>
            <person name="Negrao S."/>
            <person name="Al-Babili S."/>
            <person name="Gehring C."/>
            <person name="Roessner U."/>
            <person name="Jung C."/>
            <person name="Murphy K."/>
            <person name="Arold S.T."/>
            <person name="Gojobori T."/>
            <person name="van der Linden C.G."/>
            <person name="van Loo E.N."/>
            <person name="Jellen E.N."/>
            <person name="Maughan P.J."/>
            <person name="Tester M."/>
        </authorList>
    </citation>
    <scope>NUCLEOTIDE SEQUENCE [LARGE SCALE GENOMIC DNA]</scope>
    <source>
        <strain evidence="2">cv. PI 614886</strain>
    </source>
</reference>
<dbReference type="PANTHER" id="PTHR16199">
    <property type="entry name" value="CONDENSIN-2 COMPLEX SUBUNIT G2"/>
    <property type="match status" value="1"/>
</dbReference>
<dbReference type="Gene3D" id="1.25.10.10">
    <property type="entry name" value="Leucine-rich Repeat Variant"/>
    <property type="match status" value="1"/>
</dbReference>
<dbReference type="Pfam" id="PF12422">
    <property type="entry name" value="Condensin2nSMC"/>
    <property type="match status" value="1"/>
</dbReference>
<dbReference type="OMA" id="RNFQFHK"/>
<dbReference type="EnsemblPlants" id="AUR62003999-RA">
    <property type="protein sequence ID" value="AUR62003999-RA:cds"/>
    <property type="gene ID" value="AUR62003999"/>
</dbReference>
<dbReference type="Proteomes" id="UP000596660">
    <property type="component" value="Unplaced"/>
</dbReference>
<keyword evidence="3" id="KW-1185">Reference proteome</keyword>
<proteinExistence type="predicted"/>
<dbReference type="PANTHER" id="PTHR16199:SF4">
    <property type="entry name" value="CONDENSIN-2 COMPLEX SUBUNIT G2"/>
    <property type="match status" value="1"/>
</dbReference>
<dbReference type="SUPFAM" id="SSF48371">
    <property type="entry name" value="ARM repeat"/>
    <property type="match status" value="1"/>
</dbReference>
<accession>A0A803KY90</accession>
<evidence type="ECO:0000313" key="2">
    <source>
        <dbReference type="EnsemblPlants" id="AUR62003999-RA:cds"/>
    </source>
</evidence>
<dbReference type="GO" id="GO:0000796">
    <property type="term" value="C:condensin complex"/>
    <property type="evidence" value="ECO:0007669"/>
    <property type="project" value="TreeGrafter"/>
</dbReference>
<evidence type="ECO:0008006" key="4">
    <source>
        <dbReference type="Google" id="ProtNLM"/>
    </source>
</evidence>
<dbReference type="AlphaFoldDB" id="A0A803KY90"/>
<organism evidence="2 3">
    <name type="scientific">Chenopodium quinoa</name>
    <name type="common">Quinoa</name>
    <dbReference type="NCBI Taxonomy" id="63459"/>
    <lineage>
        <taxon>Eukaryota</taxon>
        <taxon>Viridiplantae</taxon>
        <taxon>Streptophyta</taxon>
        <taxon>Embryophyta</taxon>
        <taxon>Tracheophyta</taxon>
        <taxon>Spermatophyta</taxon>
        <taxon>Magnoliopsida</taxon>
        <taxon>eudicotyledons</taxon>
        <taxon>Gunneridae</taxon>
        <taxon>Pentapetalae</taxon>
        <taxon>Caryophyllales</taxon>
        <taxon>Chenopodiaceae</taxon>
        <taxon>Chenopodioideae</taxon>
        <taxon>Atripliceae</taxon>
        <taxon>Chenopodium</taxon>
    </lineage>
</organism>
<evidence type="ECO:0000256" key="1">
    <source>
        <dbReference type="SAM" id="MobiDB-lite"/>
    </source>
</evidence>
<dbReference type="InterPro" id="IPR024741">
    <property type="entry name" value="Condensin2_G2"/>
</dbReference>
<dbReference type="GO" id="GO:0000070">
    <property type="term" value="P:mitotic sister chromatid segregation"/>
    <property type="evidence" value="ECO:0007669"/>
    <property type="project" value="TreeGrafter"/>
</dbReference>